<dbReference type="AlphaFoldDB" id="A0A9D4BXY2"/>
<evidence type="ECO:0000313" key="2">
    <source>
        <dbReference type="Proteomes" id="UP000828390"/>
    </source>
</evidence>
<organism evidence="1 2">
    <name type="scientific">Dreissena polymorpha</name>
    <name type="common">Zebra mussel</name>
    <name type="synonym">Mytilus polymorpha</name>
    <dbReference type="NCBI Taxonomy" id="45954"/>
    <lineage>
        <taxon>Eukaryota</taxon>
        <taxon>Metazoa</taxon>
        <taxon>Spiralia</taxon>
        <taxon>Lophotrochozoa</taxon>
        <taxon>Mollusca</taxon>
        <taxon>Bivalvia</taxon>
        <taxon>Autobranchia</taxon>
        <taxon>Heteroconchia</taxon>
        <taxon>Euheterodonta</taxon>
        <taxon>Imparidentia</taxon>
        <taxon>Neoheterodontei</taxon>
        <taxon>Myida</taxon>
        <taxon>Dreissenoidea</taxon>
        <taxon>Dreissenidae</taxon>
        <taxon>Dreissena</taxon>
    </lineage>
</organism>
<reference evidence="1" key="2">
    <citation type="submission" date="2020-11" db="EMBL/GenBank/DDBJ databases">
        <authorList>
            <person name="McCartney M.A."/>
            <person name="Auch B."/>
            <person name="Kono T."/>
            <person name="Mallez S."/>
            <person name="Becker A."/>
            <person name="Gohl D.M."/>
            <person name="Silverstein K.A.T."/>
            <person name="Koren S."/>
            <person name="Bechman K.B."/>
            <person name="Herman A."/>
            <person name="Abrahante J.E."/>
            <person name="Garbe J."/>
        </authorList>
    </citation>
    <scope>NUCLEOTIDE SEQUENCE</scope>
    <source>
        <strain evidence="1">Duluth1</strain>
        <tissue evidence="1">Whole animal</tissue>
    </source>
</reference>
<protein>
    <submittedName>
        <fullName evidence="1">Uncharacterized protein</fullName>
    </submittedName>
</protein>
<proteinExistence type="predicted"/>
<dbReference type="EMBL" id="JAIWYP010000014">
    <property type="protein sequence ID" value="KAH3713043.1"/>
    <property type="molecule type" value="Genomic_DNA"/>
</dbReference>
<reference evidence="1" key="1">
    <citation type="journal article" date="2019" name="bioRxiv">
        <title>The Genome of the Zebra Mussel, Dreissena polymorpha: A Resource for Invasive Species Research.</title>
        <authorList>
            <person name="McCartney M.A."/>
            <person name="Auch B."/>
            <person name="Kono T."/>
            <person name="Mallez S."/>
            <person name="Zhang Y."/>
            <person name="Obille A."/>
            <person name="Becker A."/>
            <person name="Abrahante J.E."/>
            <person name="Garbe J."/>
            <person name="Badalamenti J.P."/>
            <person name="Herman A."/>
            <person name="Mangelson H."/>
            <person name="Liachko I."/>
            <person name="Sullivan S."/>
            <person name="Sone E.D."/>
            <person name="Koren S."/>
            <person name="Silverstein K.A.T."/>
            <person name="Beckman K.B."/>
            <person name="Gohl D.M."/>
        </authorList>
    </citation>
    <scope>NUCLEOTIDE SEQUENCE</scope>
    <source>
        <strain evidence="1">Duluth1</strain>
        <tissue evidence="1">Whole animal</tissue>
    </source>
</reference>
<sequence>MSKVLCYSSIDIEARSMRNNPVFYGIIERQSNNYGDNQLILSFLQNELDIDTDEICIERAHKLGKSSQHAYREGIDQKRPLIARFRDYCDTETIMRKVYNLKNSRFGIDRQYPISIASARSTL</sequence>
<evidence type="ECO:0000313" key="1">
    <source>
        <dbReference type="EMBL" id="KAH3713043.1"/>
    </source>
</evidence>
<comment type="caution">
    <text evidence="1">The sequence shown here is derived from an EMBL/GenBank/DDBJ whole genome shotgun (WGS) entry which is preliminary data.</text>
</comment>
<name>A0A9D4BXY2_DREPO</name>
<gene>
    <name evidence="1" type="ORF">DPMN_072807</name>
</gene>
<accession>A0A9D4BXY2</accession>
<dbReference type="Proteomes" id="UP000828390">
    <property type="component" value="Unassembled WGS sequence"/>
</dbReference>
<keyword evidence="2" id="KW-1185">Reference proteome</keyword>
<dbReference type="Gene3D" id="3.30.70.1820">
    <property type="entry name" value="L1 transposable element, RRM domain"/>
    <property type="match status" value="1"/>
</dbReference>